<dbReference type="Proteomes" id="UP000481872">
    <property type="component" value="Unassembled WGS sequence"/>
</dbReference>
<dbReference type="Pfam" id="PF00583">
    <property type="entry name" value="Acetyltransf_1"/>
    <property type="match status" value="1"/>
</dbReference>
<organism evidence="2 3">
    <name type="scientific">Clostridium senegalense</name>
    <dbReference type="NCBI Taxonomy" id="1465809"/>
    <lineage>
        <taxon>Bacteria</taxon>
        <taxon>Bacillati</taxon>
        <taxon>Bacillota</taxon>
        <taxon>Clostridia</taxon>
        <taxon>Eubacteriales</taxon>
        <taxon>Clostridiaceae</taxon>
        <taxon>Clostridium</taxon>
    </lineage>
</organism>
<protein>
    <submittedName>
        <fullName evidence="2">GNAT family N-acetyltransferase</fullName>
    </submittedName>
</protein>
<dbReference type="PROSITE" id="PS51186">
    <property type="entry name" value="GNAT"/>
    <property type="match status" value="1"/>
</dbReference>
<dbReference type="Gene3D" id="3.40.630.30">
    <property type="match status" value="1"/>
</dbReference>
<reference evidence="2 3" key="1">
    <citation type="submission" date="2020-02" db="EMBL/GenBank/DDBJ databases">
        <title>Genome assembly of a novel Clostridium senegalense strain.</title>
        <authorList>
            <person name="Gupta T.B."/>
            <person name="Jauregui R."/>
            <person name="Maclean P."/>
            <person name="Nawarathana A."/>
            <person name="Brightwell G."/>
        </authorList>
    </citation>
    <scope>NUCLEOTIDE SEQUENCE [LARGE SCALE GENOMIC DNA]</scope>
    <source>
        <strain evidence="2 3">AGRFS4</strain>
    </source>
</reference>
<name>A0A6M0H4X5_9CLOT</name>
<dbReference type="GO" id="GO:0016747">
    <property type="term" value="F:acyltransferase activity, transferring groups other than amino-acyl groups"/>
    <property type="evidence" value="ECO:0007669"/>
    <property type="project" value="InterPro"/>
</dbReference>
<dbReference type="EMBL" id="JAAGPU010000019">
    <property type="protein sequence ID" value="NEU05368.1"/>
    <property type="molecule type" value="Genomic_DNA"/>
</dbReference>
<keyword evidence="2" id="KW-0808">Transferase</keyword>
<feature type="domain" description="N-acetyltransferase" evidence="1">
    <location>
        <begin position="152"/>
        <end position="298"/>
    </location>
</feature>
<dbReference type="InterPro" id="IPR016181">
    <property type="entry name" value="Acyl_CoA_acyltransferase"/>
</dbReference>
<evidence type="ECO:0000313" key="3">
    <source>
        <dbReference type="Proteomes" id="UP000481872"/>
    </source>
</evidence>
<sequence length="298" mass="34614">MTYLKEIFKYDLEEGYTLARAENQVFSKYYGIYYINNSFEKSYDNVCSIIDKDDNCFWIIKDGKKIGGVIIEPNYIEGLFLIPPCLDEGIILKKLKKVLVEWSDISKPIEASVVNLHQIEFYKSIGFVRVESGRWMIRPTELFDITWENDFYVCSPNKENELEMGKVLYKAFENNEGLNFNYSLEEYTSWVKEYFDDNLGKGILNKASTLVYDKHTKELVGLCYISIWKEWPLISQIAVKPGYSGRGIGTNMIKKALTVLNEEYSAIRLYVDIGNNAEDLYYKLGFLKGSELINMQLI</sequence>
<keyword evidence="3" id="KW-1185">Reference proteome</keyword>
<dbReference type="InterPro" id="IPR000182">
    <property type="entry name" value="GNAT_dom"/>
</dbReference>
<evidence type="ECO:0000313" key="2">
    <source>
        <dbReference type="EMBL" id="NEU05368.1"/>
    </source>
</evidence>
<dbReference type="RefSeq" id="WP_199870209.1">
    <property type="nucleotide sequence ID" value="NZ_JAAGPU010000019.1"/>
</dbReference>
<accession>A0A6M0H4X5</accession>
<evidence type="ECO:0000259" key="1">
    <source>
        <dbReference type="PROSITE" id="PS51186"/>
    </source>
</evidence>
<comment type="caution">
    <text evidence="2">The sequence shown here is derived from an EMBL/GenBank/DDBJ whole genome shotgun (WGS) entry which is preliminary data.</text>
</comment>
<dbReference type="SUPFAM" id="SSF55729">
    <property type="entry name" value="Acyl-CoA N-acyltransferases (Nat)"/>
    <property type="match status" value="1"/>
</dbReference>
<proteinExistence type="predicted"/>
<dbReference type="CDD" id="cd04301">
    <property type="entry name" value="NAT_SF"/>
    <property type="match status" value="1"/>
</dbReference>
<dbReference type="AlphaFoldDB" id="A0A6M0H4X5"/>
<gene>
    <name evidence="2" type="ORF">G3M99_10985</name>
</gene>